<dbReference type="SMART" id="SM00364">
    <property type="entry name" value="LRR_BAC"/>
    <property type="match status" value="13"/>
</dbReference>
<keyword evidence="1" id="KW-0433">Leucine-rich repeat</keyword>
<dbReference type="OrthoDB" id="8731593at2759"/>
<evidence type="ECO:0000313" key="6">
    <source>
        <dbReference type="EMBL" id="CAG5106312.1"/>
    </source>
</evidence>
<dbReference type="GO" id="GO:0071944">
    <property type="term" value="C:cell periphery"/>
    <property type="evidence" value="ECO:0007669"/>
    <property type="project" value="UniProtKB-ARBA"/>
</dbReference>
<comment type="caution">
    <text evidence="6">The sequence shown here is derived from an EMBL/GenBank/DDBJ whole genome shotgun (WGS) entry which is preliminary data.</text>
</comment>
<dbReference type="PANTHER" id="PTHR24366:SF161">
    <property type="entry name" value="TIR DOMAIN-CONTAINING PROTEIN"/>
    <property type="match status" value="1"/>
</dbReference>
<dbReference type="PANTHER" id="PTHR24366">
    <property type="entry name" value="IG(IMMUNOGLOBULIN) AND LRR(LEUCINE RICH REPEAT) DOMAINS"/>
    <property type="match status" value="1"/>
</dbReference>
<dbReference type="FunFam" id="3.80.10.10:FF:001164">
    <property type="entry name" value="GH01279p"/>
    <property type="match status" value="1"/>
</dbReference>
<evidence type="ECO:0000256" key="2">
    <source>
        <dbReference type="ARBA" id="ARBA00022729"/>
    </source>
</evidence>
<dbReference type="PRINTS" id="PR00019">
    <property type="entry name" value="LEURICHRPT"/>
</dbReference>
<reference evidence="6" key="1">
    <citation type="submission" date="2021-04" db="EMBL/GenBank/DDBJ databases">
        <authorList>
            <person name="Chebbi M.A.C M."/>
        </authorList>
    </citation>
    <scope>NUCLEOTIDE SEQUENCE</scope>
</reference>
<keyword evidence="3" id="KW-0677">Repeat</keyword>
<dbReference type="InterPro" id="IPR003591">
    <property type="entry name" value="Leu-rich_rpt_typical-subtyp"/>
</dbReference>
<dbReference type="SMART" id="SM00082">
    <property type="entry name" value="LRRCT"/>
    <property type="match status" value="1"/>
</dbReference>
<dbReference type="SMART" id="SM00365">
    <property type="entry name" value="LRR_SD22"/>
    <property type="match status" value="10"/>
</dbReference>
<dbReference type="PROSITE" id="PS51450">
    <property type="entry name" value="LRR"/>
    <property type="match status" value="7"/>
</dbReference>
<accession>A0A8J2HRZ9</accession>
<dbReference type="Gene3D" id="3.80.10.10">
    <property type="entry name" value="Ribonuclease Inhibitor"/>
    <property type="match status" value="8"/>
</dbReference>
<dbReference type="SUPFAM" id="SSF52058">
    <property type="entry name" value="L domain-like"/>
    <property type="match status" value="4"/>
</dbReference>
<organism evidence="6 7">
    <name type="scientific">Cotesia congregata</name>
    <name type="common">Parasitoid wasp</name>
    <name type="synonym">Apanteles congregatus</name>
    <dbReference type="NCBI Taxonomy" id="51543"/>
    <lineage>
        <taxon>Eukaryota</taxon>
        <taxon>Metazoa</taxon>
        <taxon>Ecdysozoa</taxon>
        <taxon>Arthropoda</taxon>
        <taxon>Hexapoda</taxon>
        <taxon>Insecta</taxon>
        <taxon>Pterygota</taxon>
        <taxon>Neoptera</taxon>
        <taxon>Endopterygota</taxon>
        <taxon>Hymenoptera</taxon>
        <taxon>Apocrita</taxon>
        <taxon>Ichneumonoidea</taxon>
        <taxon>Braconidae</taxon>
        <taxon>Microgastrinae</taxon>
        <taxon>Cotesia</taxon>
    </lineage>
</organism>
<protein>
    <submittedName>
        <fullName evidence="6">Similar to chp: Chaoptin (Drosophila melanogaster)</fullName>
    </submittedName>
</protein>
<keyword evidence="2" id="KW-0732">Signal</keyword>
<evidence type="ECO:0000313" key="7">
    <source>
        <dbReference type="Proteomes" id="UP000786811"/>
    </source>
</evidence>
<dbReference type="Proteomes" id="UP000786811">
    <property type="component" value="Unassembled WGS sequence"/>
</dbReference>
<name>A0A8J2HRZ9_COTCN</name>
<proteinExistence type="predicted"/>
<keyword evidence="4" id="KW-1133">Transmembrane helix</keyword>
<keyword evidence="4" id="KW-0812">Transmembrane</keyword>
<dbReference type="SMART" id="SM00369">
    <property type="entry name" value="LRR_TYP"/>
    <property type="match status" value="25"/>
</dbReference>
<feature type="transmembrane region" description="Helical" evidence="4">
    <location>
        <begin position="1224"/>
        <end position="1249"/>
    </location>
</feature>
<gene>
    <name evidence="6" type="ORF">HICCMSTLAB_LOCUS12197</name>
</gene>
<sequence length="1360" mass="152516">MRMLNLMSGRVISREISSLYHLHNFYYLLSILFRNLLLLTIVLIIIELSSAQWRPCIEFKENFHIPCKCSESSEHPQSFRMDCDRVMLTRESLELLRDQPVISMSRRYSGYQKLPEDLLNLGFQLEKLDLTGNSIQRLMDRTLQLQSTLKELRLGDNLLGDNLNPIFSSNEFRELSELKLLDLHGNGLSSIEEGIFKGCIYLEDLNLDDNNLTTVPADSLKGPRAIRILSLAGNNIGLLPRNAFGSLGDSLLRVDLSRNELLHMEDNALVGLKHLLFLNLSRNDLTRFNSDVFKGAHNLLQLDLSTNFLQEFPSDALRHLTRLKSHLLDLTELQVFDLSRNNIGRLGVNAFANLTALARLDLSLNALRTVEESAFEGLVNLKWLSLQDNNILLVPGAAISRLPSLTHLHLEFNRIAAVSNELLRSAAANLVSLAMTRNLVREIPPRMFLNFDKLISIEMSGNMLSSLAQQTFVGLEDTLLNLDLSNNRLVSIAPLALKNLLSLNLASNHLKRLTPDTFANLSKLKYLNISENPLYGGFPPVFPSSLVTLDASRTGLKILPTVLLLNLDSLAKLHLAYNHLQELGEGTFQHLYNLTHIDLSNNIIERIDNGAFVGLINLYELNLKGNRLTNFAGESFNTGTGLQIIDLSDNAISYISPTAFVIHPRLRILKLNGNRFARFPSEFIKPLQFLEMIDLSENALKNIGEFAFSQMTRLRELDLSNNKIESVDELAFHNSTQLQFIDLSNNVIDSLSERTMEGVVRIELLNLRNNKLTTLPDTIFDPSRIKIVEKIDLADNKFAEIPIRALQRQSMTLNYLNMARNKMSAVFTQEIIGSLKDLDLSQNPLSENAIKSILGEAKILRSLNLAYTKIKSISRLETPFLKSLNLSGNNLSEVRPSALERATLLETLDLSNNNIEDFASLGNTYKALPVLRNLDISSNKAKNVNESSFEGLEKLRNLKMSNLLQVTRIEKSAFKSLNKLKTLIAYDYPRLGYFDVQGILKEMHDLEVLDVEIKDSAVGNDLLTIRLHPRLQELTLRGERLKSILSSALAGVRNSNLKLGLKNSSIESLPAAIFFPIPRSTQVELDISGSKFTSIPAQFISALDERNGMVRVQGLDSNPINCDCEAKHLWRWLRMFSNDLQVRCKSPIHLFNKQLIDLTEDLLSCERSTTTRFPTTQTTMSTRYTATASEPDIIWTVAPTPPETRGKYPENPAVSGSMTSDDTLIYVIAGVVIFIVLIVAIIIFSMCWAKCSRQGGDPRMTTMASSIHDASVLRPGSVYSGKINHEAYVGSTYNGSTLGHGNTLGHTGHNTPVQILPYVQPMHVMHPVHASTPQQPIYGYYGENPHLPLYVCASDDKFNR</sequence>
<evidence type="ECO:0000256" key="4">
    <source>
        <dbReference type="SAM" id="Phobius"/>
    </source>
</evidence>
<dbReference type="EMBL" id="CAJNRD030001124">
    <property type="protein sequence ID" value="CAG5106312.1"/>
    <property type="molecule type" value="Genomic_DNA"/>
</dbReference>
<dbReference type="InterPro" id="IPR001611">
    <property type="entry name" value="Leu-rich_rpt"/>
</dbReference>
<evidence type="ECO:0000256" key="1">
    <source>
        <dbReference type="ARBA" id="ARBA00022614"/>
    </source>
</evidence>
<feature type="domain" description="LRRCT" evidence="5">
    <location>
        <begin position="1118"/>
        <end position="1166"/>
    </location>
</feature>
<keyword evidence="7" id="KW-1185">Reference proteome</keyword>
<dbReference type="InterPro" id="IPR000483">
    <property type="entry name" value="Cys-rich_flank_reg_C"/>
</dbReference>
<evidence type="ECO:0000259" key="5">
    <source>
        <dbReference type="SMART" id="SM00082"/>
    </source>
</evidence>
<dbReference type="Pfam" id="PF13855">
    <property type="entry name" value="LRR_8"/>
    <property type="match status" value="6"/>
</dbReference>
<evidence type="ECO:0000256" key="3">
    <source>
        <dbReference type="ARBA" id="ARBA00022737"/>
    </source>
</evidence>
<dbReference type="InterPro" id="IPR032675">
    <property type="entry name" value="LRR_dom_sf"/>
</dbReference>
<keyword evidence="4" id="KW-0472">Membrane</keyword>
<feature type="transmembrane region" description="Helical" evidence="4">
    <location>
        <begin position="25"/>
        <end position="46"/>
    </location>
</feature>